<evidence type="ECO:0000256" key="11">
    <source>
        <dbReference type="RuleBase" id="RU364117"/>
    </source>
</evidence>
<feature type="region of interest" description="Disordered" evidence="13">
    <location>
        <begin position="952"/>
        <end position="979"/>
    </location>
</feature>
<dbReference type="PROSITE" id="PS51194">
    <property type="entry name" value="HELICASE_CTER"/>
    <property type="match status" value="1"/>
</dbReference>
<dbReference type="GO" id="GO:0046872">
    <property type="term" value="F:metal ion binding"/>
    <property type="evidence" value="ECO:0007669"/>
    <property type="project" value="UniProtKB-KW"/>
</dbReference>
<dbReference type="PANTHER" id="PTHR13710">
    <property type="entry name" value="DNA HELICASE RECQ FAMILY MEMBER"/>
    <property type="match status" value="1"/>
</dbReference>
<dbReference type="Pfam" id="PF16124">
    <property type="entry name" value="RecQ_Zn_bind"/>
    <property type="match status" value="1"/>
</dbReference>
<comment type="similarity">
    <text evidence="1 11">Belongs to the helicase family. RecQ subfamily.</text>
</comment>
<evidence type="ECO:0000256" key="7">
    <source>
        <dbReference type="ARBA" id="ARBA00023125"/>
    </source>
</evidence>
<dbReference type="Pfam" id="PF00271">
    <property type="entry name" value="Helicase_C"/>
    <property type="match status" value="1"/>
</dbReference>
<evidence type="ECO:0000256" key="5">
    <source>
        <dbReference type="ARBA" id="ARBA00022806"/>
    </source>
</evidence>
<dbReference type="PANTHER" id="PTHR13710:SF105">
    <property type="entry name" value="ATP-DEPENDENT DNA HELICASE Q1"/>
    <property type="match status" value="1"/>
</dbReference>
<dbReference type="SMART" id="SM00490">
    <property type="entry name" value="HELICc"/>
    <property type="match status" value="1"/>
</dbReference>
<dbReference type="EC" id="5.6.2.4" evidence="11"/>
<dbReference type="InterPro" id="IPR004589">
    <property type="entry name" value="DNA_helicase_ATP-dep_RecQ"/>
</dbReference>
<dbReference type="SMART" id="SM00487">
    <property type="entry name" value="DEXDc"/>
    <property type="match status" value="1"/>
</dbReference>
<dbReference type="InterPro" id="IPR002464">
    <property type="entry name" value="DNA/RNA_helicase_DEAH_CS"/>
</dbReference>
<evidence type="ECO:0000256" key="1">
    <source>
        <dbReference type="ARBA" id="ARBA00005446"/>
    </source>
</evidence>
<evidence type="ECO:0000256" key="9">
    <source>
        <dbReference type="ARBA" id="ARBA00023242"/>
    </source>
</evidence>
<keyword evidence="4 11" id="KW-0378">Hydrolase</keyword>
<dbReference type="GO" id="GO:0016887">
    <property type="term" value="F:ATP hydrolysis activity"/>
    <property type="evidence" value="ECO:0007669"/>
    <property type="project" value="RHEA"/>
</dbReference>
<keyword evidence="17" id="KW-1185">Reference proteome</keyword>
<feature type="compositionally biased region" description="Polar residues" evidence="13">
    <location>
        <begin position="17"/>
        <end position="30"/>
    </location>
</feature>
<feature type="region of interest" description="Disordered" evidence="13">
    <location>
        <begin position="763"/>
        <end position="815"/>
    </location>
</feature>
<comment type="catalytic activity">
    <reaction evidence="11">
        <text>ATP + H2O = ADP + phosphate + H(+)</text>
        <dbReference type="Rhea" id="RHEA:13065"/>
        <dbReference type="ChEBI" id="CHEBI:15377"/>
        <dbReference type="ChEBI" id="CHEBI:15378"/>
        <dbReference type="ChEBI" id="CHEBI:30616"/>
        <dbReference type="ChEBI" id="CHEBI:43474"/>
        <dbReference type="ChEBI" id="CHEBI:456216"/>
    </reaction>
</comment>
<keyword evidence="6 11" id="KW-0067">ATP-binding</keyword>
<dbReference type="InterPro" id="IPR032284">
    <property type="entry name" value="RecQ_Zn-bd"/>
</dbReference>
<dbReference type="SUPFAM" id="SSF52540">
    <property type="entry name" value="P-loop containing nucleoside triphosphate hydrolases"/>
    <property type="match status" value="1"/>
</dbReference>
<feature type="region of interest" description="Disordered" evidence="13">
    <location>
        <begin position="143"/>
        <end position="163"/>
    </location>
</feature>
<keyword evidence="12" id="KW-0175">Coiled coil</keyword>
<dbReference type="Proteomes" id="UP000199069">
    <property type="component" value="Unassembled WGS sequence"/>
</dbReference>
<reference evidence="16 17" key="1">
    <citation type="submission" date="2015-07" db="EMBL/GenBank/DDBJ databases">
        <authorList>
            <person name="Cajimat M.N.B."/>
            <person name="Milazzo M.L."/>
            <person name="Fulhorst C.F."/>
        </authorList>
    </citation>
    <scope>NUCLEOTIDE SEQUENCE [LARGE SCALE GENOMIC DNA]</scope>
    <source>
        <strain evidence="16">Single colony</strain>
    </source>
</reference>
<evidence type="ECO:0000313" key="17">
    <source>
        <dbReference type="Proteomes" id="UP000199069"/>
    </source>
</evidence>
<keyword evidence="2" id="KW-0479">Metal-binding</keyword>
<dbReference type="AlphaFoldDB" id="A0A0K3CAR9"/>
<dbReference type="GO" id="GO:0043138">
    <property type="term" value="F:3'-5' DNA helicase activity"/>
    <property type="evidence" value="ECO:0007669"/>
    <property type="project" value="UniProtKB-EC"/>
</dbReference>
<dbReference type="GO" id="GO:0005634">
    <property type="term" value="C:nucleus"/>
    <property type="evidence" value="ECO:0007669"/>
    <property type="project" value="UniProtKB-SubCell"/>
</dbReference>
<evidence type="ECO:0000256" key="10">
    <source>
        <dbReference type="ARBA" id="ARBA00034617"/>
    </source>
</evidence>
<dbReference type="OMA" id="HLETICN"/>
<dbReference type="EMBL" id="CWKI01000001">
    <property type="protein sequence ID" value="CTR04241.1"/>
    <property type="molecule type" value="Genomic_DNA"/>
</dbReference>
<evidence type="ECO:0000256" key="8">
    <source>
        <dbReference type="ARBA" id="ARBA00023235"/>
    </source>
</evidence>
<dbReference type="PROSITE" id="PS00690">
    <property type="entry name" value="DEAH_ATP_HELICASE"/>
    <property type="match status" value="1"/>
</dbReference>
<comment type="catalytic activity">
    <reaction evidence="10 11">
        <text>Couples ATP hydrolysis with the unwinding of duplex DNA by translocating in the 3'-5' direction.</text>
        <dbReference type="EC" id="5.6.2.4"/>
    </reaction>
</comment>
<feature type="domain" description="Helicase C-terminal" evidence="15">
    <location>
        <begin position="426"/>
        <end position="586"/>
    </location>
</feature>
<dbReference type="Gene3D" id="3.40.50.300">
    <property type="entry name" value="P-loop containing nucleotide triphosphate hydrolases"/>
    <property type="match status" value="2"/>
</dbReference>
<dbReference type="Pfam" id="PF00270">
    <property type="entry name" value="DEAD"/>
    <property type="match status" value="1"/>
</dbReference>
<keyword evidence="9 11" id="KW-0539">Nucleus</keyword>
<dbReference type="GO" id="GO:0005524">
    <property type="term" value="F:ATP binding"/>
    <property type="evidence" value="ECO:0007669"/>
    <property type="project" value="UniProtKB-KW"/>
</dbReference>
<keyword evidence="5 11" id="KW-0347">Helicase</keyword>
<feature type="region of interest" description="Disordered" evidence="13">
    <location>
        <begin position="1"/>
        <end position="70"/>
    </location>
</feature>
<keyword evidence="8" id="KW-0413">Isomerase</keyword>
<dbReference type="GO" id="GO:0000724">
    <property type="term" value="P:double-strand break repair via homologous recombination"/>
    <property type="evidence" value="ECO:0007669"/>
    <property type="project" value="TreeGrafter"/>
</dbReference>
<evidence type="ECO:0000256" key="6">
    <source>
        <dbReference type="ARBA" id="ARBA00022840"/>
    </source>
</evidence>
<dbReference type="STRING" id="5286.A0A0K3CAR9"/>
<dbReference type="InterPro" id="IPR014001">
    <property type="entry name" value="Helicase_ATP-bd"/>
</dbReference>
<dbReference type="NCBIfam" id="TIGR00614">
    <property type="entry name" value="recQ_fam"/>
    <property type="match status" value="1"/>
</dbReference>
<dbReference type="PROSITE" id="PS51192">
    <property type="entry name" value="HELICASE_ATP_BIND_1"/>
    <property type="match status" value="1"/>
</dbReference>
<evidence type="ECO:0000256" key="3">
    <source>
        <dbReference type="ARBA" id="ARBA00022741"/>
    </source>
</evidence>
<accession>A0A0K3CAR9</accession>
<name>A0A0K3CAR9_RHOTO</name>
<dbReference type="InterPro" id="IPR001650">
    <property type="entry name" value="Helicase_C-like"/>
</dbReference>
<dbReference type="CDD" id="cd18794">
    <property type="entry name" value="SF2_C_RecQ"/>
    <property type="match status" value="1"/>
</dbReference>
<keyword evidence="7" id="KW-0238">DNA-binding</keyword>
<organism evidence="16 17">
    <name type="scientific">Rhodotorula toruloides</name>
    <name type="common">Yeast</name>
    <name type="synonym">Rhodosporidium toruloides</name>
    <dbReference type="NCBI Taxonomy" id="5286"/>
    <lineage>
        <taxon>Eukaryota</taxon>
        <taxon>Fungi</taxon>
        <taxon>Dikarya</taxon>
        <taxon>Basidiomycota</taxon>
        <taxon>Pucciniomycotina</taxon>
        <taxon>Microbotryomycetes</taxon>
        <taxon>Sporidiobolales</taxon>
        <taxon>Sporidiobolaceae</taxon>
        <taxon>Rhodotorula</taxon>
    </lineage>
</organism>
<evidence type="ECO:0000259" key="14">
    <source>
        <dbReference type="PROSITE" id="PS51192"/>
    </source>
</evidence>
<dbReference type="GO" id="GO:0005737">
    <property type="term" value="C:cytoplasm"/>
    <property type="evidence" value="ECO:0007669"/>
    <property type="project" value="TreeGrafter"/>
</dbReference>
<dbReference type="Gene3D" id="1.10.10.10">
    <property type="entry name" value="Winged helix-like DNA-binding domain superfamily/Winged helix DNA-binding domain"/>
    <property type="match status" value="1"/>
</dbReference>
<feature type="compositionally biased region" description="Low complexity" evidence="13">
    <location>
        <begin position="143"/>
        <end position="161"/>
    </location>
</feature>
<dbReference type="GO" id="GO:0005694">
    <property type="term" value="C:chromosome"/>
    <property type="evidence" value="ECO:0007669"/>
    <property type="project" value="TreeGrafter"/>
</dbReference>
<dbReference type="InterPro" id="IPR011545">
    <property type="entry name" value="DEAD/DEAH_box_helicase_dom"/>
</dbReference>
<evidence type="ECO:0000256" key="12">
    <source>
        <dbReference type="SAM" id="Coils"/>
    </source>
</evidence>
<comment type="subcellular location">
    <subcellularLocation>
        <location evidence="11">Nucleus</location>
    </subcellularLocation>
</comment>
<evidence type="ECO:0000313" key="16">
    <source>
        <dbReference type="EMBL" id="CTR04241.1"/>
    </source>
</evidence>
<feature type="compositionally biased region" description="Basic and acidic residues" evidence="13">
    <location>
        <begin position="954"/>
        <end position="979"/>
    </location>
</feature>
<dbReference type="InterPro" id="IPR036388">
    <property type="entry name" value="WH-like_DNA-bd_sf"/>
</dbReference>
<protein>
    <recommendedName>
        <fullName evidence="11">ATP-dependent DNA helicase</fullName>
        <ecNumber evidence="11">5.6.2.4</ecNumber>
    </recommendedName>
</protein>
<keyword evidence="3 11" id="KW-0547">Nucleotide-binding</keyword>
<gene>
    <name evidence="16" type="primary">FGENESH: predicted gene_1.102</name>
    <name evidence="16" type="ORF">BN2166_0001020</name>
</gene>
<feature type="domain" description="Helicase ATP-binding" evidence="14">
    <location>
        <begin position="198"/>
        <end position="389"/>
    </location>
</feature>
<proteinExistence type="inferred from homology"/>
<sequence>MPSRFADDNLQPLAGPSNASARPQNASSVRSLDLPFVDLDNPPRKKQRVSVEREAVSERMAGGAKGKEAEVMVLEDDDFDEAMQEEWEGDWEDGEADGSAEEQEKLQQLEAELASLDNQIRELQRLRNEVRTERDTVKVTIASRKSSAPKAKSAAPSRPSAGAVDYTSKRFSWSDEAERLAGDIWGVKKWRPGQEGAINATLDGREVVAVLPTGGGKSLIFQIPALLSKGTTIVITPLISLMSDQVHNLHARGVAAEMIHASTSQAEIKEIMQRMLGTVGSKGKGKKAAAAMEQAEEVKLVYVTPERIEKSKTFVNTLQKMYDAGLLARFVIDEAHCVSMQGHDYRTSYLSLQRLKVLFPSTPILAVTATAPQTVVADMLKILTLPANLSPGNAALPKTTVLFTAPLYRPNLRYAIVPKPSSAQTALDAIVDWILENRKGSTGIIYTLSRADSENLTKGINGHERAKGKLRAAFYHAYLEDAEKQRVHEMWMSGKIQVVVATSASFGLGIDNPNVRFVIHHSLPKSLANYQQESGRAGRDGEPADCVTFWRAADASRLSSLTYETFHTGGKDKLYEVVRFAEDKKTCRKILFGRYFRNSYDSSVNTEEDSDTPCEHCDNCLRDPATVSSIDISLQAYRALRIISSATSQRGTLTLPQAADLVRGLGGGSFSTQEAKGKGKGKVDVQVVAGEKVTLSKDQTEQMLLQLLVDGFLKEEFHATAYAVNSYLHPASKALRFTRLSPDDVDSSNLPLNLTMDVLVSAGSKRKSGATQSDGRAPKKSRSKKAAPVALETDDESETEFRQTVRGGKSQDDFNVDEDELEAWESALGAEPSSDAALDEDGWASVKTSRKASAGGVDISTFAINFQGRPFRENISENSALYYGLLGVAAVAFSGATDFVPEFNRWLQLVDMEWSFRTRLCAAMAIDYGGAWIVDIVLKALWANTQPKPLITKGSERREERREAQKRAQELAEEAKKTE</sequence>
<dbReference type="InterPro" id="IPR027417">
    <property type="entry name" value="P-loop_NTPase"/>
</dbReference>
<evidence type="ECO:0000256" key="13">
    <source>
        <dbReference type="SAM" id="MobiDB-lite"/>
    </source>
</evidence>
<evidence type="ECO:0000259" key="15">
    <source>
        <dbReference type="PROSITE" id="PS51194"/>
    </source>
</evidence>
<evidence type="ECO:0000256" key="4">
    <source>
        <dbReference type="ARBA" id="ARBA00022801"/>
    </source>
</evidence>
<feature type="coiled-coil region" evidence="12">
    <location>
        <begin position="99"/>
        <end position="136"/>
    </location>
</feature>
<dbReference type="GO" id="GO:0003677">
    <property type="term" value="F:DNA binding"/>
    <property type="evidence" value="ECO:0007669"/>
    <property type="project" value="UniProtKB-KW"/>
</dbReference>
<evidence type="ECO:0000256" key="2">
    <source>
        <dbReference type="ARBA" id="ARBA00022723"/>
    </source>
</evidence>
<dbReference type="GO" id="GO:0009378">
    <property type="term" value="F:four-way junction helicase activity"/>
    <property type="evidence" value="ECO:0007669"/>
    <property type="project" value="TreeGrafter"/>
</dbReference>